<feature type="compositionally biased region" description="Polar residues" evidence="1">
    <location>
        <begin position="213"/>
        <end position="258"/>
    </location>
</feature>
<dbReference type="HOGENOM" id="CLU_630387_0_0_1"/>
<feature type="transmembrane region" description="Helical" evidence="2">
    <location>
        <begin position="359"/>
        <end position="378"/>
    </location>
</feature>
<name>L2GP03_VITCO</name>
<feature type="compositionally biased region" description="Basic and acidic residues" evidence="1">
    <location>
        <begin position="259"/>
        <end position="274"/>
    </location>
</feature>
<dbReference type="Proteomes" id="UP000011082">
    <property type="component" value="Unassembled WGS sequence"/>
</dbReference>
<keyword evidence="2" id="KW-0812">Transmembrane</keyword>
<dbReference type="InParanoid" id="L2GP03"/>
<feature type="compositionally biased region" description="Polar residues" evidence="1">
    <location>
        <begin position="113"/>
        <end position="133"/>
    </location>
</feature>
<dbReference type="GeneID" id="19881613"/>
<keyword evidence="4" id="KW-1185">Reference proteome</keyword>
<organism evidence="3 4">
    <name type="scientific">Vittaforma corneae (strain ATCC 50505)</name>
    <name type="common">Microsporidian parasite</name>
    <name type="synonym">Nosema corneum</name>
    <dbReference type="NCBI Taxonomy" id="993615"/>
    <lineage>
        <taxon>Eukaryota</taxon>
        <taxon>Fungi</taxon>
        <taxon>Fungi incertae sedis</taxon>
        <taxon>Microsporidia</taxon>
        <taxon>Nosematidae</taxon>
        <taxon>Vittaforma</taxon>
    </lineage>
</organism>
<dbReference type="EMBL" id="JH370135">
    <property type="protein sequence ID" value="ELA42052.1"/>
    <property type="molecule type" value="Genomic_DNA"/>
</dbReference>
<proteinExistence type="predicted"/>
<dbReference type="AlphaFoldDB" id="L2GP03"/>
<protein>
    <submittedName>
        <fullName evidence="3">Uncharacterized protein</fullName>
    </submittedName>
</protein>
<evidence type="ECO:0000313" key="4">
    <source>
        <dbReference type="Proteomes" id="UP000011082"/>
    </source>
</evidence>
<reference evidence="4" key="1">
    <citation type="submission" date="2011-05" db="EMBL/GenBank/DDBJ databases">
        <title>The genome sequence of Vittaforma corneae strain ATCC 50505.</title>
        <authorList>
            <consortium name="The Broad Institute Genome Sequencing Platform"/>
            <person name="Cuomo C."/>
            <person name="Didier E."/>
            <person name="Bowers L."/>
            <person name="Young S.K."/>
            <person name="Zeng Q."/>
            <person name="Gargeya S."/>
            <person name="Fitzgerald M."/>
            <person name="Haas B."/>
            <person name="Abouelleil A."/>
            <person name="Alvarado L."/>
            <person name="Arachchi H.M."/>
            <person name="Berlin A."/>
            <person name="Chapman S.B."/>
            <person name="Gearin G."/>
            <person name="Goldberg J."/>
            <person name="Griggs A."/>
            <person name="Gujja S."/>
            <person name="Hansen M."/>
            <person name="Heiman D."/>
            <person name="Howarth C."/>
            <person name="Larimer J."/>
            <person name="Lui A."/>
            <person name="MacDonald P.J.P."/>
            <person name="McCowen C."/>
            <person name="Montmayeur A."/>
            <person name="Murphy C."/>
            <person name="Neiman D."/>
            <person name="Pearson M."/>
            <person name="Priest M."/>
            <person name="Roberts A."/>
            <person name="Saif S."/>
            <person name="Shea T."/>
            <person name="Sisk P."/>
            <person name="Stolte C."/>
            <person name="Sykes S."/>
            <person name="Wortman J."/>
            <person name="Nusbaum C."/>
            <person name="Birren B."/>
        </authorList>
    </citation>
    <scope>NUCLEOTIDE SEQUENCE [LARGE SCALE GENOMIC DNA]</scope>
    <source>
        <strain evidence="4">ATCC 50505</strain>
    </source>
</reference>
<accession>L2GP03</accession>
<dbReference type="VEuPathDB" id="MicrosporidiaDB:VICG_00901"/>
<keyword evidence="2" id="KW-1133">Transmembrane helix</keyword>
<feature type="compositionally biased region" description="Basic and acidic residues" evidence="1">
    <location>
        <begin position="319"/>
        <end position="332"/>
    </location>
</feature>
<evidence type="ECO:0000256" key="2">
    <source>
        <dbReference type="SAM" id="Phobius"/>
    </source>
</evidence>
<keyword evidence="2" id="KW-0472">Membrane</keyword>
<feature type="compositionally biased region" description="Polar residues" evidence="1">
    <location>
        <begin position="195"/>
        <end position="205"/>
    </location>
</feature>
<feature type="region of interest" description="Disordered" evidence="1">
    <location>
        <begin position="145"/>
        <end position="349"/>
    </location>
</feature>
<evidence type="ECO:0000256" key="1">
    <source>
        <dbReference type="SAM" id="MobiDB-lite"/>
    </source>
</evidence>
<sequence>MQAASKEVVGNVNVVGETTPSLIVDDGQQLPQDFTSLTVTQPDPATIQPSTNVSDVFSNTPADSSLALANADDVSRNISLDQLETSGIGIESSSTTASQIEAAPVLDKPVAENSPTSDIVNAMPSESTDVVSTVNEPASVVNTMSSESTNIVSTQSEPTNVISTSQGEPVSVPSAEQSEPVSFDKPSLVEESEPTKVQQESSVNPSDDAALTSGDSQVTHQENVHHVSSNGENNDSIKATEQQLPTNQENIKSLTGTTDSKDVSTERLDDKPMETDPNAGDHASEATVNVEHPDQRNTAVGTVKQSVKNNEDTPSLDGQTDKQENGGSRDDSYLNPDVHNNGGDSHDEFENYRTENKRLHFRMALLTCLLILILLYSFDINAIKQSVSNSFDYLSDYVASLFGIQNTADDSTSVVCFGKGDNLDNVCANPNPPSI</sequence>
<feature type="compositionally biased region" description="Polar residues" evidence="1">
    <location>
        <begin position="296"/>
        <end position="318"/>
    </location>
</feature>
<feature type="region of interest" description="Disordered" evidence="1">
    <location>
        <begin position="91"/>
        <end position="133"/>
    </location>
</feature>
<dbReference type="RefSeq" id="XP_007604348.1">
    <property type="nucleotide sequence ID" value="XM_007604286.1"/>
</dbReference>
<feature type="compositionally biased region" description="Polar residues" evidence="1">
    <location>
        <begin position="145"/>
        <end position="180"/>
    </location>
</feature>
<evidence type="ECO:0000313" key="3">
    <source>
        <dbReference type="EMBL" id="ELA42052.1"/>
    </source>
</evidence>
<gene>
    <name evidence="3" type="ORF">VICG_00901</name>
</gene>